<feature type="transmembrane region" description="Helical" evidence="7">
    <location>
        <begin position="196"/>
        <end position="216"/>
    </location>
</feature>
<evidence type="ECO:0000313" key="9">
    <source>
        <dbReference type="Proteomes" id="UP001172082"/>
    </source>
</evidence>
<dbReference type="PANTHER" id="PTHR43823:SF3">
    <property type="entry name" value="MULTIDRUG EXPORT PROTEIN MEPA"/>
    <property type="match status" value="1"/>
</dbReference>
<comment type="subcellular location">
    <subcellularLocation>
        <location evidence="1">Cell membrane</location>
        <topology evidence="1">Multi-pass membrane protein</topology>
    </subcellularLocation>
</comment>
<feature type="transmembrane region" description="Helical" evidence="7">
    <location>
        <begin position="273"/>
        <end position="297"/>
    </location>
</feature>
<evidence type="ECO:0000256" key="4">
    <source>
        <dbReference type="ARBA" id="ARBA00022692"/>
    </source>
</evidence>
<feature type="transmembrane region" description="Helical" evidence="7">
    <location>
        <begin position="140"/>
        <end position="159"/>
    </location>
</feature>
<keyword evidence="3" id="KW-1003">Cell membrane</keyword>
<accession>A0ABT8KVF9</accession>
<name>A0ABT8KVF9_9BACT</name>
<evidence type="ECO:0000256" key="3">
    <source>
        <dbReference type="ARBA" id="ARBA00022475"/>
    </source>
</evidence>
<evidence type="ECO:0000256" key="6">
    <source>
        <dbReference type="ARBA" id="ARBA00023136"/>
    </source>
</evidence>
<feature type="transmembrane region" description="Helical" evidence="7">
    <location>
        <begin position="171"/>
        <end position="190"/>
    </location>
</feature>
<feature type="transmembrane region" description="Helical" evidence="7">
    <location>
        <begin position="99"/>
        <end position="120"/>
    </location>
</feature>
<keyword evidence="4 7" id="KW-0812">Transmembrane</keyword>
<organism evidence="8 9">
    <name type="scientific">Splendidivirga corallicola</name>
    <dbReference type="NCBI Taxonomy" id="3051826"/>
    <lineage>
        <taxon>Bacteria</taxon>
        <taxon>Pseudomonadati</taxon>
        <taxon>Bacteroidota</taxon>
        <taxon>Cytophagia</taxon>
        <taxon>Cytophagales</taxon>
        <taxon>Splendidivirgaceae</taxon>
        <taxon>Splendidivirga</taxon>
    </lineage>
</organism>
<keyword evidence="5 7" id="KW-1133">Transmembrane helix</keyword>
<dbReference type="PIRSF" id="PIRSF006603">
    <property type="entry name" value="DinF"/>
    <property type="match status" value="1"/>
</dbReference>
<reference evidence="8" key="1">
    <citation type="submission" date="2023-06" db="EMBL/GenBank/DDBJ databases">
        <title>Genomic of Parafulvivirga corallium.</title>
        <authorList>
            <person name="Wang G."/>
        </authorList>
    </citation>
    <scope>NUCLEOTIDE SEQUENCE</scope>
    <source>
        <strain evidence="8">BMA10</strain>
    </source>
</reference>
<dbReference type="InterPro" id="IPR051327">
    <property type="entry name" value="MATE_MepA_subfamily"/>
</dbReference>
<evidence type="ECO:0000256" key="5">
    <source>
        <dbReference type="ARBA" id="ARBA00022989"/>
    </source>
</evidence>
<proteinExistence type="predicted"/>
<dbReference type="RefSeq" id="WP_346754152.1">
    <property type="nucleotide sequence ID" value="NZ_JAUJEA010000010.1"/>
</dbReference>
<feature type="transmembrane region" description="Helical" evidence="7">
    <location>
        <begin position="422"/>
        <end position="442"/>
    </location>
</feature>
<keyword evidence="9" id="KW-1185">Reference proteome</keyword>
<feature type="transmembrane region" description="Helical" evidence="7">
    <location>
        <begin position="317"/>
        <end position="338"/>
    </location>
</feature>
<sequence length="460" mass="51174">MSKSIDLGKDPIRSLFFKYYFPVLTSTISVAIHQLVDGIILGHYVGKEGVAAIGLYVPVLTILIAFLLTLMMGGAILISKNIGAKKYNKAQQVFQFTTTIVLFMGLTITISAPFITKPIAHFIAGSENELIFKYLSDYMFWSFIFIPFLFLRSLWGIFLNNDGAPKVSKNATLFASILNILLDVLLVIVFPFEVAGASVATGISLMTATLYIYFYIKKGKGHLSFQNFRFTFKLKKWKALLSTGFPSFVSEITFSTGFLLINQYLLPYGNLAIAAFGLINYLSIILLRIFIAAMIAVQPIMAFNIGAKSPGRVLSTLIFSLFFTFIVGVSATGIGFIFPSLLINMFSSEETMAFKQLAEWALLLYFTLYLAAGPNYILSIYMQTIGKSTLSVIINTMKGLALVAVLLFLLPKYLNMGLDGIWLARPLAEIGTLLFIVFFTLFKRKTYYSHEVILSSDSNK</sequence>
<feature type="transmembrane region" description="Helical" evidence="7">
    <location>
        <begin position="390"/>
        <end position="410"/>
    </location>
</feature>
<dbReference type="EMBL" id="JAUJEA010000010">
    <property type="protein sequence ID" value="MDN5204128.1"/>
    <property type="molecule type" value="Genomic_DNA"/>
</dbReference>
<feature type="transmembrane region" description="Helical" evidence="7">
    <location>
        <begin position="20"/>
        <end position="41"/>
    </location>
</feature>
<feature type="transmembrane region" description="Helical" evidence="7">
    <location>
        <begin position="53"/>
        <end position="78"/>
    </location>
</feature>
<keyword evidence="6 7" id="KW-0472">Membrane</keyword>
<evidence type="ECO:0000256" key="1">
    <source>
        <dbReference type="ARBA" id="ARBA00004651"/>
    </source>
</evidence>
<evidence type="ECO:0000256" key="7">
    <source>
        <dbReference type="SAM" id="Phobius"/>
    </source>
</evidence>
<gene>
    <name evidence="8" type="ORF">QQ008_22235</name>
</gene>
<evidence type="ECO:0000256" key="2">
    <source>
        <dbReference type="ARBA" id="ARBA00022448"/>
    </source>
</evidence>
<dbReference type="Pfam" id="PF01554">
    <property type="entry name" value="MatE"/>
    <property type="match status" value="2"/>
</dbReference>
<dbReference type="InterPro" id="IPR002528">
    <property type="entry name" value="MATE_fam"/>
</dbReference>
<protein>
    <submittedName>
        <fullName evidence="8">MATE family efflux transporter</fullName>
    </submittedName>
</protein>
<evidence type="ECO:0000313" key="8">
    <source>
        <dbReference type="EMBL" id="MDN5204128.1"/>
    </source>
</evidence>
<dbReference type="PANTHER" id="PTHR43823">
    <property type="entry name" value="SPORULATION PROTEIN YKVU"/>
    <property type="match status" value="1"/>
</dbReference>
<feature type="transmembrane region" description="Helical" evidence="7">
    <location>
        <begin position="358"/>
        <end position="378"/>
    </location>
</feature>
<comment type="caution">
    <text evidence="8">The sequence shown here is derived from an EMBL/GenBank/DDBJ whole genome shotgun (WGS) entry which is preliminary data.</text>
</comment>
<dbReference type="InterPro" id="IPR048279">
    <property type="entry name" value="MdtK-like"/>
</dbReference>
<feature type="transmembrane region" description="Helical" evidence="7">
    <location>
        <begin position="237"/>
        <end position="261"/>
    </location>
</feature>
<dbReference type="Proteomes" id="UP001172082">
    <property type="component" value="Unassembled WGS sequence"/>
</dbReference>
<keyword evidence="2" id="KW-0813">Transport</keyword>